<name>A0A023B7P3_GRENI</name>
<organism evidence="1 2">
    <name type="scientific">Gregarina niphandrodes</name>
    <name type="common">Septate eugregarine</name>
    <dbReference type="NCBI Taxonomy" id="110365"/>
    <lineage>
        <taxon>Eukaryota</taxon>
        <taxon>Sar</taxon>
        <taxon>Alveolata</taxon>
        <taxon>Apicomplexa</taxon>
        <taxon>Conoidasida</taxon>
        <taxon>Gregarinasina</taxon>
        <taxon>Eugregarinorida</taxon>
        <taxon>Gregarinidae</taxon>
        <taxon>Gregarina</taxon>
    </lineage>
</organism>
<reference evidence="1" key="1">
    <citation type="submission" date="2013-12" db="EMBL/GenBank/DDBJ databases">
        <authorList>
            <person name="Omoto C.K."/>
            <person name="Sibley D."/>
            <person name="Venepally P."/>
            <person name="Hadjithomas M."/>
            <person name="Karamycheva S."/>
            <person name="Brunk B."/>
            <person name="Roos D."/>
            <person name="Caler E."/>
            <person name="Lorenzi H."/>
        </authorList>
    </citation>
    <scope>NUCLEOTIDE SEQUENCE</scope>
</reference>
<dbReference type="VEuPathDB" id="CryptoDB:GNI_068210"/>
<sequence>MSSDNDSNSDCGTAEYPSVTQAFQSLRHYQNQDTVSRIIPASRFSTRTTGGPDWSRRPPPIPTSYADVCAQYNHTPMKRPITEIILELNAPEFLIEKLARQNNWHFTMSGRTMKDTFIEITSLWLRKFIRDRVQFDSCNIPTALFQRVLEYYDPDRLLSCLKHGPCTDLPQSYAEVRAYFPLTHPKRPIMDILFDKRKDHPEFALTSTPSSPHTILITLRSHGG</sequence>
<evidence type="ECO:0000313" key="2">
    <source>
        <dbReference type="Proteomes" id="UP000019763"/>
    </source>
</evidence>
<keyword evidence="2" id="KW-1185">Reference proteome</keyword>
<dbReference type="Proteomes" id="UP000019763">
    <property type="component" value="Unassembled WGS sequence"/>
</dbReference>
<accession>A0A023B7P3</accession>
<dbReference type="AlphaFoldDB" id="A0A023B7P3"/>
<protein>
    <submittedName>
        <fullName evidence="1">Uncharacterized protein</fullName>
    </submittedName>
</protein>
<dbReference type="GeneID" id="22912500"/>
<gene>
    <name evidence="1" type="ORF">GNI_068210</name>
</gene>
<dbReference type="RefSeq" id="XP_011130215.1">
    <property type="nucleotide sequence ID" value="XM_011131913.1"/>
</dbReference>
<dbReference type="EMBL" id="AFNH02000513">
    <property type="protein sequence ID" value="EZG67524.1"/>
    <property type="molecule type" value="Genomic_DNA"/>
</dbReference>
<comment type="caution">
    <text evidence="1">The sequence shown here is derived from an EMBL/GenBank/DDBJ whole genome shotgun (WGS) entry which is preliminary data.</text>
</comment>
<proteinExistence type="predicted"/>
<evidence type="ECO:0000313" key="1">
    <source>
        <dbReference type="EMBL" id="EZG67524.1"/>
    </source>
</evidence>